<dbReference type="AlphaFoldDB" id="D7LQ35"/>
<dbReference type="EMBL" id="GL348717">
    <property type="protein sequence ID" value="EFH53079.1"/>
    <property type="molecule type" value="Genomic_DNA"/>
</dbReference>
<accession>D7LQ35</accession>
<evidence type="ECO:0000313" key="1">
    <source>
        <dbReference type="EMBL" id="EFH53079.1"/>
    </source>
</evidence>
<dbReference type="Gramene" id="scaffold_500179.1">
    <property type="protein sequence ID" value="scaffold_500179.1"/>
    <property type="gene ID" value="scaffold_500179.1"/>
</dbReference>
<protein>
    <submittedName>
        <fullName evidence="1">Predicted protein</fullName>
    </submittedName>
</protein>
<keyword evidence="2" id="KW-1185">Reference proteome</keyword>
<gene>
    <name evidence="1" type="ORF">ARALYDRAFT_904475</name>
</gene>
<dbReference type="HOGENOM" id="CLU_2561397_0_0_1"/>
<evidence type="ECO:0000313" key="2">
    <source>
        <dbReference type="Proteomes" id="UP000008694"/>
    </source>
</evidence>
<reference evidence="2" key="1">
    <citation type="journal article" date="2011" name="Nat. Genet.">
        <title>The Arabidopsis lyrata genome sequence and the basis of rapid genome size change.</title>
        <authorList>
            <person name="Hu T.T."/>
            <person name="Pattyn P."/>
            <person name="Bakker E.G."/>
            <person name="Cao J."/>
            <person name="Cheng J.-F."/>
            <person name="Clark R.M."/>
            <person name="Fahlgren N."/>
            <person name="Fawcett J.A."/>
            <person name="Grimwood J."/>
            <person name="Gundlach H."/>
            <person name="Haberer G."/>
            <person name="Hollister J.D."/>
            <person name="Ossowski S."/>
            <person name="Ottilar R.P."/>
            <person name="Salamov A.A."/>
            <person name="Schneeberger K."/>
            <person name="Spannagl M."/>
            <person name="Wang X."/>
            <person name="Yang L."/>
            <person name="Nasrallah M.E."/>
            <person name="Bergelson J."/>
            <person name="Carrington J.C."/>
            <person name="Gaut B.S."/>
            <person name="Schmutz J."/>
            <person name="Mayer K.F.X."/>
            <person name="Van de Peer Y."/>
            <person name="Grigoriev I.V."/>
            <person name="Nordborg M."/>
            <person name="Weigel D."/>
            <person name="Guo Y.-L."/>
        </authorList>
    </citation>
    <scope>NUCLEOTIDE SEQUENCE [LARGE SCALE GENOMIC DNA]</scope>
    <source>
        <strain evidence="2">cv. MN47</strain>
    </source>
</reference>
<organism evidence="2">
    <name type="scientific">Arabidopsis lyrata subsp. lyrata</name>
    <name type="common">Lyre-leaved rock-cress</name>
    <dbReference type="NCBI Taxonomy" id="81972"/>
    <lineage>
        <taxon>Eukaryota</taxon>
        <taxon>Viridiplantae</taxon>
        <taxon>Streptophyta</taxon>
        <taxon>Embryophyta</taxon>
        <taxon>Tracheophyta</taxon>
        <taxon>Spermatophyta</taxon>
        <taxon>Magnoliopsida</taxon>
        <taxon>eudicotyledons</taxon>
        <taxon>Gunneridae</taxon>
        <taxon>Pentapetalae</taxon>
        <taxon>rosids</taxon>
        <taxon>malvids</taxon>
        <taxon>Brassicales</taxon>
        <taxon>Brassicaceae</taxon>
        <taxon>Camelineae</taxon>
        <taxon>Arabidopsis</taxon>
    </lineage>
</organism>
<proteinExistence type="predicted"/>
<dbReference type="Proteomes" id="UP000008694">
    <property type="component" value="Unassembled WGS sequence"/>
</dbReference>
<name>D7LQ35_ARALL</name>
<sequence>MDDEPIPFRRLVAFHATQLYYSAAVSVLFTGCDALPIPQQRRVHGGACISAITTCLSAGRSYTQNEYKTCSSGSSGDKHRRQ</sequence>